<protein>
    <submittedName>
        <fullName evidence="2">Replication initiator protein A</fullName>
    </submittedName>
</protein>
<dbReference type="RefSeq" id="WP_067481600.1">
    <property type="nucleotide sequence ID" value="NZ_LWMN01000003.1"/>
</dbReference>
<dbReference type="Pfam" id="PF06970">
    <property type="entry name" value="RepA_N"/>
    <property type="match status" value="1"/>
</dbReference>
<dbReference type="AlphaFoldDB" id="A0A179EU16"/>
<feature type="domain" description="Replication initiator A N-terminal" evidence="1">
    <location>
        <begin position="22"/>
        <end position="96"/>
    </location>
</feature>
<comment type="caution">
    <text evidence="2">The sequence shown here is derived from an EMBL/GenBank/DDBJ whole genome shotgun (WGS) entry which is preliminary data.</text>
</comment>
<name>A0A179EU16_ENTTH</name>
<dbReference type="Proteomes" id="UP000078516">
    <property type="component" value="Unassembled WGS sequence"/>
</dbReference>
<accession>A0A179EU16</accession>
<dbReference type="EMBL" id="LWMN01000003">
    <property type="protein sequence ID" value="OAQ56691.1"/>
    <property type="molecule type" value="Genomic_DNA"/>
</dbReference>
<evidence type="ECO:0000259" key="1">
    <source>
        <dbReference type="Pfam" id="PF06970"/>
    </source>
</evidence>
<sequence length="335" mass="39897">MEEIDNLITQYAYTKDDLYAEKYLQYPIFLDKHEKYKKMKQSSKKVYMYLKKQNEYSLENSKVDKTGRIFLIFTIKKLAEKSCLTEKTVICALRELEEYNLITIKKNGFNKKTRKNNPNFYYLLKPEFNEGDFYKKKTRIEENLHLLPNQRSCLGVKNTPSAKSAFSRYKLVSTLSEKNTLELNHYCKELKDSKESQNNALLNSLTAENHELDELLIESLVEEECLHQIWGDNIVRCLKLAGNGDYHQFCDWYKKFKYAIKSAEKEKKTELKSMYEVCNNMYFVDHVREQLAKTLRDLIRRVKTDHRIEKTADYIFISLKKEAIELIKLQIREEI</sequence>
<dbReference type="InterPro" id="IPR010724">
    <property type="entry name" value="RepA_N"/>
</dbReference>
<evidence type="ECO:0000313" key="2">
    <source>
        <dbReference type="EMBL" id="OAQ56691.1"/>
    </source>
</evidence>
<gene>
    <name evidence="2" type="ORF">A6E74_11940</name>
</gene>
<reference evidence="2 3" key="1">
    <citation type="submission" date="2016-04" db="EMBL/GenBank/DDBJ databases">
        <title>Draft genome of an Enterococcus thailandicus strain isolated from bovine feces.</title>
        <authorList>
            <person name="Beukers A.G."/>
            <person name="Zaheer R."/>
            <person name="Goji N."/>
            <person name="Cook S.R."/>
            <person name="Amoako K."/>
            <person name="Chaves A.V."/>
            <person name="Ward M.P."/>
            <person name="Mcallister T.A."/>
        </authorList>
    </citation>
    <scope>NUCLEOTIDE SEQUENCE [LARGE SCALE GENOMIC DNA]</scope>
    <source>
        <strain evidence="2 3">F0711D 46</strain>
    </source>
</reference>
<evidence type="ECO:0000313" key="3">
    <source>
        <dbReference type="Proteomes" id="UP000078516"/>
    </source>
</evidence>
<proteinExistence type="predicted"/>
<organism evidence="2 3">
    <name type="scientific">Enterococcus thailandicus</name>
    <dbReference type="NCBI Taxonomy" id="417368"/>
    <lineage>
        <taxon>Bacteria</taxon>
        <taxon>Bacillati</taxon>
        <taxon>Bacillota</taxon>
        <taxon>Bacilli</taxon>
        <taxon>Lactobacillales</taxon>
        <taxon>Enterococcaceae</taxon>
        <taxon>Enterococcus</taxon>
    </lineage>
</organism>
<keyword evidence="3" id="KW-1185">Reference proteome</keyword>